<reference evidence="9 10" key="1">
    <citation type="submission" date="2024-01" db="EMBL/GenBank/DDBJ databases">
        <title>The genomes of 5 underutilized Papilionoideae crops provide insights into root nodulation and disease resistanc.</title>
        <authorList>
            <person name="Jiang F."/>
        </authorList>
    </citation>
    <scope>NUCLEOTIDE SEQUENCE [LARGE SCALE GENOMIC DNA]</scope>
    <source>
        <strain evidence="9">LVBAO_FW01</strain>
        <tissue evidence="9">Leaves</tissue>
    </source>
</reference>
<keyword evidence="4" id="KW-0378">Hydrolase</keyword>
<dbReference type="EMBL" id="JAYMYQ010000008">
    <property type="protein sequence ID" value="KAK7316404.1"/>
    <property type="molecule type" value="Genomic_DNA"/>
</dbReference>
<evidence type="ECO:0000256" key="6">
    <source>
        <dbReference type="ARBA" id="ARBA00023242"/>
    </source>
</evidence>
<dbReference type="PANTHER" id="PTHR46898:SF3">
    <property type="entry name" value="FUNGAL LIPASE-LIKE DOMAIN-CONTAINING PROTEIN"/>
    <property type="match status" value="1"/>
</dbReference>
<dbReference type="PANTHER" id="PTHR46898">
    <property type="entry name" value="SENESCENCE-ASSOCIATED CARBOXYLESTERASE 101"/>
    <property type="match status" value="1"/>
</dbReference>
<dbReference type="Pfam" id="PF01764">
    <property type="entry name" value="Lipase_3"/>
    <property type="match status" value="1"/>
</dbReference>
<proteinExistence type="predicted"/>
<dbReference type="InterPro" id="IPR044603">
    <property type="entry name" value="SAG101-like"/>
</dbReference>
<evidence type="ECO:0000259" key="7">
    <source>
        <dbReference type="Pfam" id="PF01764"/>
    </source>
</evidence>
<feature type="domain" description="Fungal lipase-type" evidence="7">
    <location>
        <begin position="101"/>
        <end position="175"/>
    </location>
</feature>
<comment type="subcellular location">
    <subcellularLocation>
        <location evidence="2">Cytoplasm</location>
    </subcellularLocation>
    <subcellularLocation>
        <location evidence="1">Nucleus</location>
    </subcellularLocation>
</comment>
<feature type="domain" description="EDS1 EP" evidence="8">
    <location>
        <begin position="561"/>
        <end position="649"/>
    </location>
</feature>
<comment type="caution">
    <text evidence="9">The sequence shown here is derived from an EMBL/GenBank/DDBJ whole genome shotgun (WGS) entry which is preliminary data.</text>
</comment>
<evidence type="ECO:0000256" key="1">
    <source>
        <dbReference type="ARBA" id="ARBA00004123"/>
    </source>
</evidence>
<evidence type="ECO:0008006" key="11">
    <source>
        <dbReference type="Google" id="ProtNLM"/>
    </source>
</evidence>
<dbReference type="Gene3D" id="3.40.50.1820">
    <property type="entry name" value="alpha/beta hydrolase"/>
    <property type="match status" value="1"/>
</dbReference>
<dbReference type="GO" id="GO:0005737">
    <property type="term" value="C:cytoplasm"/>
    <property type="evidence" value="ECO:0007669"/>
    <property type="project" value="UniProtKB-SubCell"/>
</dbReference>
<evidence type="ECO:0000256" key="4">
    <source>
        <dbReference type="ARBA" id="ARBA00022801"/>
    </source>
</evidence>
<evidence type="ECO:0000259" key="8">
    <source>
        <dbReference type="Pfam" id="PF18117"/>
    </source>
</evidence>
<dbReference type="GO" id="GO:0005634">
    <property type="term" value="C:nucleus"/>
    <property type="evidence" value="ECO:0007669"/>
    <property type="project" value="UniProtKB-SubCell"/>
</dbReference>
<dbReference type="GO" id="GO:0006629">
    <property type="term" value="P:lipid metabolic process"/>
    <property type="evidence" value="ECO:0007669"/>
    <property type="project" value="InterPro"/>
</dbReference>
<dbReference type="SUPFAM" id="SSF53474">
    <property type="entry name" value="alpha/beta-Hydrolases"/>
    <property type="match status" value="1"/>
</dbReference>
<protein>
    <recommendedName>
        <fullName evidence="11">Senescence-associated carboxylesterase 101</fullName>
    </recommendedName>
</protein>
<evidence type="ECO:0000256" key="3">
    <source>
        <dbReference type="ARBA" id="ARBA00022490"/>
    </source>
</evidence>
<organism evidence="9 10">
    <name type="scientific">Canavalia gladiata</name>
    <name type="common">Sword bean</name>
    <name type="synonym">Dolichos gladiatus</name>
    <dbReference type="NCBI Taxonomy" id="3824"/>
    <lineage>
        <taxon>Eukaryota</taxon>
        <taxon>Viridiplantae</taxon>
        <taxon>Streptophyta</taxon>
        <taxon>Embryophyta</taxon>
        <taxon>Tracheophyta</taxon>
        <taxon>Spermatophyta</taxon>
        <taxon>Magnoliopsida</taxon>
        <taxon>eudicotyledons</taxon>
        <taxon>Gunneridae</taxon>
        <taxon>Pentapetalae</taxon>
        <taxon>rosids</taxon>
        <taxon>fabids</taxon>
        <taxon>Fabales</taxon>
        <taxon>Fabaceae</taxon>
        <taxon>Papilionoideae</taxon>
        <taxon>50 kb inversion clade</taxon>
        <taxon>NPAAA clade</taxon>
        <taxon>indigoferoid/millettioid clade</taxon>
        <taxon>Phaseoleae</taxon>
        <taxon>Canavalia</taxon>
    </lineage>
</organism>
<keyword evidence="10" id="KW-1185">Reference proteome</keyword>
<evidence type="ECO:0000256" key="2">
    <source>
        <dbReference type="ARBA" id="ARBA00004496"/>
    </source>
</evidence>
<dbReference type="AlphaFoldDB" id="A0AAN9KIK1"/>
<dbReference type="Pfam" id="PF18117">
    <property type="entry name" value="EDS1_EP"/>
    <property type="match status" value="2"/>
</dbReference>
<evidence type="ECO:0000256" key="5">
    <source>
        <dbReference type="ARBA" id="ARBA00022821"/>
    </source>
</evidence>
<dbReference type="GO" id="GO:0052689">
    <property type="term" value="F:carboxylic ester hydrolase activity"/>
    <property type="evidence" value="ECO:0007669"/>
    <property type="project" value="InterPro"/>
</dbReference>
<dbReference type="GO" id="GO:0006952">
    <property type="term" value="P:defense response"/>
    <property type="evidence" value="ECO:0007669"/>
    <property type="project" value="UniProtKB-KW"/>
</dbReference>
<name>A0AAN9KIK1_CANGL</name>
<keyword evidence="3" id="KW-0963">Cytoplasm</keyword>
<sequence>MNQLFSNGTELAPFVISTGLLGRTWNVVSSHDEDEDIVSYKGEGLSWKVYKKPNFHHFDFLCTKRNPSFYVDRTAFSLLYKNHQRLDAWKKFQINSCTGLMIVTGHGVGGSVASLFTISLLESIRLGKNRPLCITYGSPLIGDKTLQQAISHSPIWNSCFLNLVSLKDPLPTLFVTNRDPQTTPYMPFGTFLFCSDVNSACFENPDSVLELLVVLRSSHDQNQGFDFTNYGHIVENLYHKAIFKDLTTLAEDMPPLASSISLQFRGLGLAPHMQQQNIDINTLVRTMENMERKFILQKAQKFNPSKKLNAMKKDMANLEWYKKDCKNKNIGYYDSYKKMEYSVDLDVLQFHKRLTNYWEKMVEEANNKPQKGGAAFRRSWLYAGTSYRRMVEPLAIAKYYGEGGKDYVSNRSKHFVLLEEWFSNETTKAEKEAILTKQTSYFLECVSEILSRQQSTVILDEVENNFNFSSDDEMDEETSTMCPSHGAIVYRHYASSKELNVDKEVLNGTIKDFEAYVDSPILSRQGSFKENENDIIPFRTHVDNPLLSRQESMVLIRNRRRKMKVELILTTDSCFWAHVEEALLSCQELKVVEEKQDTLWKLVQFEDYVYSLLRNYEVSSEIFLPQSSYMRWWNEYKEIKGTAYNSELAIFMNDPSKRVRYGLGAYDFPDSHEYESY</sequence>
<feature type="domain" description="EDS1 EP" evidence="8">
    <location>
        <begin position="316"/>
        <end position="442"/>
    </location>
</feature>
<evidence type="ECO:0000313" key="9">
    <source>
        <dbReference type="EMBL" id="KAK7316404.1"/>
    </source>
</evidence>
<evidence type="ECO:0000313" key="10">
    <source>
        <dbReference type="Proteomes" id="UP001367508"/>
    </source>
</evidence>
<dbReference type="InterPro" id="IPR002921">
    <property type="entry name" value="Fungal_lipase-type"/>
</dbReference>
<dbReference type="InterPro" id="IPR041266">
    <property type="entry name" value="EDS1_EP"/>
</dbReference>
<gene>
    <name evidence="9" type="ORF">VNO77_35418</name>
</gene>
<dbReference type="Proteomes" id="UP001367508">
    <property type="component" value="Unassembled WGS sequence"/>
</dbReference>
<keyword evidence="5" id="KW-0611">Plant defense</keyword>
<keyword evidence="6" id="KW-0539">Nucleus</keyword>
<dbReference type="InterPro" id="IPR029058">
    <property type="entry name" value="AB_hydrolase_fold"/>
</dbReference>
<accession>A0AAN9KIK1</accession>